<feature type="domain" description="Glycoside hydrolase family 19 catalytic" evidence="2">
    <location>
        <begin position="2113"/>
        <end position="2167"/>
    </location>
</feature>
<sequence>MLLGSSNFRLVGFINHYQKRIKMSDDFDMDWGDDPFDGDLDFDMDFDGNTSKKGRLHSFASGFLSGIKENTYGDTDAKIKTLRTVLPKSYTNFFNTVNQANTIRRTILEEMKNDSADAVKDLQYLAGRSVASLRKFAPNKIADTVESFSERDFSSWEKSSSATSNNDPSVGEASDDDVKRLLESNQAAEGRRNGLMVGMTDALTKSMSQVGGRTLSALGISNQALSGIQLGIQQLVRYQQKVQARNDAMKINLLARMHITNAKYYKFMEASHHRMINELKTVSKYAQMSDFEKTSLNQAARKTMRDSIFSTVSGKFGGIRDWAKETFGRDRRKDMVDEWGGILGDARMGLEMTEGMDMDMFDMAGRMVGSALIDKIPDLLRSKKGRELIRKAAAKNPKLAREIRRRYAKLADWGSILSYNATNAEGTVNTLAKYYQGEDYSEDQTYEEYVNSLAPGEKPESKTLWWATQKAKKLGNKGMSSVLDNVYGNRGTQYTLARRSLKDGINPYTWTVRSDRTLNEIIPQWFSQIHLSLEKLRTGDDSLKPQTYDYVKGRFISHREAVKGVLGQVYNRRQLVNQADASNNLAKTIDKDGILSEQSNSIFAMRLAQDADKNLGFSPYNYLDLEQQGVDPKAAEEIRQLMKANFGITDEHMDKFFNGTDMDRAKLLTRLPSKKGRKLANDVADSANYLAQFNPDVKEQIDLLRNSGYYDHLREAGIIKTRNGVEEIDTSIGWERLQKIIADKNHKFEEDAPSTDPESKTRQFLGGDTSITQNIQAKLDTSGLEESIKGLQTAFSPETLKSLANIGTELKGLQGAFNVDFNPLLGPMSQTNEKLDSLIGMATSRNELLEKLLAKAPGVPRDPGKAEAEDKAVDQQKRSILDRIKAISPRNLFNKGTELLMRNEPLLLGGMLGSLAGLAFHDPKMAALIGVGGLAATAYSKLRQTAKAQDVSDDEDLYEEGSTDPILEARKLKNGDYYDAAKGFLIKSWSQIVGTVKDVATGVYIAGTKLAKKLFTAENKAVLLKGMDKIRNALVKAFKFIDPFGRASAIGNKIATRFNQMDVYKEGEKSPVLIGKKFKTGQYVKKDKDGNAVVLKGWNEIDGPVYDREGECLITQEDYERGLKTSMGVSINKLGEYTGAAGKLGLSFLGRAKDSLTKGGRNAYDKTKELVKADYTPIITSIDRIYALLCKHFNYPLDEASISNIAAKAAKGFSPADADDKTRANSLEDKKAKARAKKEEKVKDSIISIAENMNGGNDKEDKPKKKGIWGLLSMLGGGLLTSGKFIAEKIFGKTIVNGFGTLFKFAQVGIGLLPKIASGITTVATGIGALVKWIAGKWGGDGDSLSDIFNDMRGGGDDEGEDNRRDRRGRRRRRRRNGPRPRPRMSWGKRLFRGVKSVGVGAAVGYASDALASSGLVEEGGAAEKVLNGVSTAATVYGGAQMAVAAAGALGFNASMGGLAAAAAPLLFNPITLGIAGVALAGYGLYKWMTRKPVQMKLRLTQYGLSDVDSDLATKVLETEAKLSEFVVISGGRASFAKEVPIEQLFAPYLKNPDDKKEIGDFFTWFNGRFKPVYLTYMACLDSVKFKTLEEYDKDETLKVSQIANKAHDALISLMPNPYSIQASIDKDTAILPQQETMARVSDYLKDLNKEYGNPNKNGGTIKTLGTVGAATKKGLEEEKKALEEKAKNPSMFGLFGGSTDYAGARQAEARIKQIDKEIEELNKAYKPGSIAAEANISDLLPEKGTMDLLTALRLAAYGNEFNTPWRVQAVLKLERYMEGQIQLVGGDVRFVGKTGDAYAAFKDAFRIDKDKSKDWALWFRDRFLPVMMTYVRTLQKYRRGLPKDVWRTLTATAKYEIAQELVNTTVRIEDKVYSIWDIKTSPFHYTLSSPRTMKVDDTLKMMANLSNQAKLADPMKEAAKTSAKRMVETNEVHKTGGQETKYNPATGPANNRADQARGGGSNSESGGFSAGGHSLYNTADFYQYNPIEGNSNTATVNLAGVQQNPGDDTGVTVPRKAAEQLIIKEMIAQGFKDPRAIAEMLALCAYESGNFQRTTENMKYTNPEQMVKLFREIKTVEQARQLIQAGPVAIANTVYGGGKGASIGNIAPGDGWLYRGRGFVQLTGRANYRKIGQEIGVDLENNPKLASTDPVTMAKIAVNFFKNSKQLQSITQNGNFGYAALGLNGGNDLPGMDKRFAMYKDYLAKLAGGELKPEEGPTEAGATPNPAQGNTPPALPTGTPAAPGAGGSPGGAPSMGGTPYPTMTNVAPPPPTGMTYNNAGDGFNNTMGTLGEATGSRVSDFGGLKIKSQETVAGGPIHPGLKRLAELIQAKVPNFNRFTALNDAYHQSKPGNSLHKRGLALDFTCTNGAAGASQAIAAVQQIMASAGMGKGDYYILNEYQVTTAHTTGGHIHVDLRSEESAAKFLGKAGVNLERTPGMPEAPSEVPRNAPPSPYGVPAGDGGAEAASPAPTGPMGVNPTAAAPQPTPATPPMAPAPAAPAAAPQSAPAPAPALDLSALSDTLAKVLASGDQAQIQLMQQMVQQLTELNKNMASRPESVKV</sequence>
<protein>
    <submittedName>
        <fullName evidence="3">Putative endolysin</fullName>
    </submittedName>
</protein>
<gene>
    <name evidence="3" type="ORF">RISINGSUN_228</name>
</gene>
<evidence type="ECO:0000259" key="2">
    <source>
        <dbReference type="Pfam" id="PF00182"/>
    </source>
</evidence>
<reference evidence="4" key="1">
    <citation type="submission" date="2017-07" db="EMBL/GenBank/DDBJ databases">
        <authorList>
            <person name="Putnam M.J."/>
            <person name="Sharma R."/>
            <person name="Kruger J.L."/>
            <person name="Berg J.A."/>
            <person name="Payne A.M."/>
            <person name="Fajardo C.P."/>
            <person name="Breakwell D.P."/>
            <person name="Hope S."/>
            <person name="Grose J.H."/>
        </authorList>
    </citation>
    <scope>NUCLEOTIDE SEQUENCE [LARGE SCALE GENOMIC DNA]</scope>
</reference>
<dbReference type="SUPFAM" id="SSF53955">
    <property type="entry name" value="Lysozyme-like"/>
    <property type="match status" value="1"/>
</dbReference>
<dbReference type="InterPro" id="IPR052354">
    <property type="entry name" value="Cell_Wall_Dynamics_Protein"/>
</dbReference>
<feature type="region of interest" description="Disordered" evidence="1">
    <location>
        <begin position="1933"/>
        <end position="1968"/>
    </location>
</feature>
<accession>A0A223LHI0</accession>
<feature type="compositionally biased region" description="Pro residues" evidence="1">
    <location>
        <begin position="2485"/>
        <end position="2498"/>
    </location>
</feature>
<dbReference type="Gene3D" id="1.10.530.10">
    <property type="match status" value="1"/>
</dbReference>
<dbReference type="GO" id="GO:0016998">
    <property type="term" value="P:cell wall macromolecule catabolic process"/>
    <property type="evidence" value="ECO:0007669"/>
    <property type="project" value="InterPro"/>
</dbReference>
<feature type="region of interest" description="Disordered" evidence="1">
    <location>
        <begin position="2432"/>
        <end position="2513"/>
    </location>
</feature>
<evidence type="ECO:0000313" key="4">
    <source>
        <dbReference type="Proteomes" id="UP000225553"/>
    </source>
</evidence>
<evidence type="ECO:0000256" key="1">
    <source>
        <dbReference type="SAM" id="MobiDB-lite"/>
    </source>
</evidence>
<feature type="region of interest" description="Disordered" evidence="1">
    <location>
        <begin position="1349"/>
        <end position="1386"/>
    </location>
</feature>
<name>A0A223LHI0_9CAUD</name>
<dbReference type="GO" id="GO:0004568">
    <property type="term" value="F:chitinase activity"/>
    <property type="evidence" value="ECO:0007669"/>
    <property type="project" value="InterPro"/>
</dbReference>
<dbReference type="InterPro" id="IPR000726">
    <property type="entry name" value="Glyco_hydro_19_cat"/>
</dbReference>
<dbReference type="Proteomes" id="UP000225553">
    <property type="component" value="Segment"/>
</dbReference>
<dbReference type="InterPro" id="IPR023346">
    <property type="entry name" value="Lysozyme-like_dom_sf"/>
</dbReference>
<feature type="compositionally biased region" description="Gly residues" evidence="1">
    <location>
        <begin position="2245"/>
        <end position="2255"/>
    </location>
</feature>
<proteinExistence type="predicted"/>
<dbReference type="GO" id="GO:0006032">
    <property type="term" value="P:chitin catabolic process"/>
    <property type="evidence" value="ECO:0007669"/>
    <property type="project" value="InterPro"/>
</dbReference>
<feature type="region of interest" description="Disordered" evidence="1">
    <location>
        <begin position="156"/>
        <end position="175"/>
    </location>
</feature>
<dbReference type="PANTHER" id="PTHR34408:SF2">
    <property type="entry name" value="CELL WALL-BINDING PROTEIN YWSB"/>
    <property type="match status" value="1"/>
</dbReference>
<organism evidence="3 4">
    <name type="scientific">Erwinia phage vB_EamM_RisingSun</name>
    <dbReference type="NCBI Taxonomy" id="2026080"/>
    <lineage>
        <taxon>Viruses</taxon>
        <taxon>Duplodnaviria</taxon>
        <taxon>Heunggongvirae</taxon>
        <taxon>Uroviricota</taxon>
        <taxon>Caudoviricetes</taxon>
        <taxon>Chimalliviridae</taxon>
        <taxon>Risingsunvirus</taxon>
        <taxon>Risingsunvirus risingsun</taxon>
    </lineage>
</organism>
<evidence type="ECO:0000313" key="3">
    <source>
        <dbReference type="EMBL" id="ASU03442.1"/>
    </source>
</evidence>
<feature type="compositionally biased region" description="Polar residues" evidence="1">
    <location>
        <begin position="1938"/>
        <end position="1954"/>
    </location>
</feature>
<feature type="region of interest" description="Disordered" evidence="1">
    <location>
        <begin position="2212"/>
        <end position="2261"/>
    </location>
</feature>
<feature type="compositionally biased region" description="Polar residues" evidence="1">
    <location>
        <begin position="156"/>
        <end position="168"/>
    </location>
</feature>
<dbReference type="PANTHER" id="PTHR34408">
    <property type="entry name" value="FAMILY PROTEIN, PUTATIVE-RELATED"/>
    <property type="match status" value="1"/>
</dbReference>
<feature type="compositionally biased region" description="Basic residues" evidence="1">
    <location>
        <begin position="1366"/>
        <end position="1383"/>
    </location>
</feature>
<dbReference type="Pfam" id="PF00182">
    <property type="entry name" value="Glyco_hydro_19"/>
    <property type="match status" value="1"/>
</dbReference>
<dbReference type="EMBL" id="MF459646">
    <property type="protein sequence ID" value="ASU03442.1"/>
    <property type="molecule type" value="Genomic_DNA"/>
</dbReference>
<feature type="compositionally biased region" description="Low complexity" evidence="1">
    <location>
        <begin position="2499"/>
        <end position="2513"/>
    </location>
</feature>
<keyword evidence="4" id="KW-1185">Reference proteome</keyword>